<dbReference type="RefSeq" id="XP_066072240.1">
    <property type="nucleotide sequence ID" value="XM_066216143.1"/>
</dbReference>
<keyword evidence="1" id="KW-0175">Coiled coil</keyword>
<gene>
    <name evidence="3" type="ORF">L201_000341</name>
</gene>
<dbReference type="Proteomes" id="UP001355207">
    <property type="component" value="Chromosome 1"/>
</dbReference>
<sequence length="855" mass="98720">MNNQPSNTNRDVVNVGAKRRRIGSMDMSNSTPLTRARSQTLENMKNNTPQRCQSTPPINITPNRMITRSISAKFGISPSGSIASLLNTPDRNSRSQTASPFGSSVVSRALPLRNDSTSSVSVLSLDSSFPSSSQPGPNSNCNGSGNMSYSGYRPHTPITSTPCCSVSSVPDNAQNHNQDQNHIQIQAEKDKRYIEVSDRLKLSEQRLIQAQQLLRQYHTQNSSLTTSCRNLESRVINAENLLDTKSNELDSSRIQIQQMNFQLAQLHTEKDIINKHNIKIQNELNGYKSKLSETISRFNIEYNKFEQNRKQSNQRIDQLASDSVIKDKMIEDGAKESFRKDRVIEQKDECLSEQSELLTKGVQEIGEKDEMIRRLNVKMNEKDEILKQLGMDLKEKNQFLNDQQKNQATNIDCIIKQNLEFGEKMKDLTDTNEHLKKNVMLSDKTKESLQKVNVIHEKLIKDLKDEVKRDRNQQDEIRRIGWEQLNQSKKEYNILKDKYNSSEAENRNILSKFNQVNDDLIRVKREYEKDKSTWSKEQYSKLQCRETINELKNEMNKLQNNNLSISEEKNRLTRETNQKNRKIEELTQNIISIKGKTDQLQDTLLEQEPKIKSMEEDNLRYKEENSRLLTQGILSQNTITELQSTNSISAARIRELQEINQPFEQEAIQLINGIDKLTNNLFNDDQGGKTDKKRRNLRNRKLTKIRKQLNNSKDELDKSRLIIGNLNSKLKDCNEKLLSKKDSLSQKNRTLSKENQDHKQNIRKLIKFVDRMKFAKSKYQYTDRANGFLSYKSETKSIISLLSDALNQSAGSNDEAKKAIRRLKRLKIGYKLDWLDYWVKLLNFSLTDLGNIAAK</sequence>
<feature type="coiled-coil region" evidence="1">
    <location>
        <begin position="446"/>
        <end position="505"/>
    </location>
</feature>
<dbReference type="EMBL" id="CP144098">
    <property type="protein sequence ID" value="WWC85477.1"/>
    <property type="molecule type" value="Genomic_DNA"/>
</dbReference>
<evidence type="ECO:0000256" key="2">
    <source>
        <dbReference type="SAM" id="MobiDB-lite"/>
    </source>
</evidence>
<evidence type="ECO:0000256" key="1">
    <source>
        <dbReference type="SAM" id="Coils"/>
    </source>
</evidence>
<feature type="region of interest" description="Disordered" evidence="2">
    <location>
        <begin position="122"/>
        <end position="146"/>
    </location>
</feature>
<keyword evidence="4" id="KW-1185">Reference proteome</keyword>
<proteinExistence type="predicted"/>
<feature type="coiled-coil region" evidence="1">
    <location>
        <begin position="541"/>
        <end position="631"/>
    </location>
</feature>
<dbReference type="GeneID" id="91091013"/>
<protein>
    <recommendedName>
        <fullName evidence="5">Centrosomin N-terminal motif 1 domain-containing protein</fullName>
    </recommendedName>
</protein>
<organism evidence="3 4">
    <name type="scientific">Kwoniella dendrophila CBS 6074</name>
    <dbReference type="NCBI Taxonomy" id="1295534"/>
    <lineage>
        <taxon>Eukaryota</taxon>
        <taxon>Fungi</taxon>
        <taxon>Dikarya</taxon>
        <taxon>Basidiomycota</taxon>
        <taxon>Agaricomycotina</taxon>
        <taxon>Tremellomycetes</taxon>
        <taxon>Tremellales</taxon>
        <taxon>Cryptococcaceae</taxon>
        <taxon>Kwoniella</taxon>
    </lineage>
</organism>
<dbReference type="AlphaFoldDB" id="A0AAX4JJ60"/>
<feature type="coiled-coil region" evidence="1">
    <location>
        <begin position="699"/>
        <end position="761"/>
    </location>
</feature>
<name>A0AAX4JJ60_9TREE</name>
<evidence type="ECO:0008006" key="5">
    <source>
        <dbReference type="Google" id="ProtNLM"/>
    </source>
</evidence>
<feature type="coiled-coil region" evidence="1">
    <location>
        <begin position="288"/>
        <end position="322"/>
    </location>
</feature>
<accession>A0AAX4JJ60</accession>
<evidence type="ECO:0000313" key="3">
    <source>
        <dbReference type="EMBL" id="WWC85477.1"/>
    </source>
</evidence>
<evidence type="ECO:0000313" key="4">
    <source>
        <dbReference type="Proteomes" id="UP001355207"/>
    </source>
</evidence>
<reference evidence="3 4" key="1">
    <citation type="submission" date="2024-01" db="EMBL/GenBank/DDBJ databases">
        <title>Comparative genomics of Cryptococcus and Kwoniella reveals pathogenesis evolution and contrasting modes of karyotype evolution via chromosome fusion or intercentromeric recombination.</title>
        <authorList>
            <person name="Coelho M.A."/>
            <person name="David-Palma M."/>
            <person name="Shea T."/>
            <person name="Bowers K."/>
            <person name="McGinley-Smith S."/>
            <person name="Mohammad A.W."/>
            <person name="Gnirke A."/>
            <person name="Yurkov A.M."/>
            <person name="Nowrousian M."/>
            <person name="Sun S."/>
            <person name="Cuomo C.A."/>
            <person name="Heitman J."/>
        </authorList>
    </citation>
    <scope>NUCLEOTIDE SEQUENCE [LARGE SCALE GENOMIC DNA]</scope>
    <source>
        <strain evidence="3 4">CBS 6074</strain>
    </source>
</reference>